<proteinExistence type="predicted"/>
<dbReference type="AlphaFoldDB" id="M3CDD3"/>
<dbReference type="Proteomes" id="UP000016931">
    <property type="component" value="Unassembled WGS sequence"/>
</dbReference>
<reference evidence="1 2" key="1">
    <citation type="journal article" date="2012" name="PLoS Pathog.">
        <title>Diverse lifestyles and strategies of plant pathogenesis encoded in the genomes of eighteen Dothideomycetes fungi.</title>
        <authorList>
            <person name="Ohm R.A."/>
            <person name="Feau N."/>
            <person name="Henrissat B."/>
            <person name="Schoch C.L."/>
            <person name="Horwitz B.A."/>
            <person name="Barry K.W."/>
            <person name="Condon B.J."/>
            <person name="Copeland A.C."/>
            <person name="Dhillon B."/>
            <person name="Glaser F."/>
            <person name="Hesse C.N."/>
            <person name="Kosti I."/>
            <person name="LaButti K."/>
            <person name="Lindquist E.A."/>
            <person name="Lucas S."/>
            <person name="Salamov A.A."/>
            <person name="Bradshaw R.E."/>
            <person name="Ciuffetti L."/>
            <person name="Hamelin R.C."/>
            <person name="Kema G.H.J."/>
            <person name="Lawrence C."/>
            <person name="Scott J.A."/>
            <person name="Spatafora J.W."/>
            <person name="Turgeon B.G."/>
            <person name="de Wit P.J.G.M."/>
            <person name="Zhong S."/>
            <person name="Goodwin S.B."/>
            <person name="Grigoriev I.V."/>
        </authorList>
    </citation>
    <scope>NUCLEOTIDE SEQUENCE [LARGE SCALE GENOMIC DNA]</scope>
    <source>
        <strain evidence="1 2">SO2202</strain>
    </source>
</reference>
<dbReference type="RefSeq" id="XP_016759182.1">
    <property type="nucleotide sequence ID" value="XM_016905955.1"/>
</dbReference>
<name>M3CDD3_SPHMS</name>
<protein>
    <submittedName>
        <fullName evidence="1">Uncharacterized protein</fullName>
    </submittedName>
</protein>
<dbReference type="eggNOG" id="ENOG502R9B0">
    <property type="taxonomic scope" value="Eukaryota"/>
</dbReference>
<dbReference type="GeneID" id="27903092"/>
<evidence type="ECO:0000313" key="2">
    <source>
        <dbReference type="Proteomes" id="UP000016931"/>
    </source>
</evidence>
<dbReference type="EMBL" id="KB456266">
    <property type="protein sequence ID" value="EMF11061.1"/>
    <property type="molecule type" value="Genomic_DNA"/>
</dbReference>
<accession>M3CDD3</accession>
<evidence type="ECO:0000313" key="1">
    <source>
        <dbReference type="EMBL" id="EMF11061.1"/>
    </source>
</evidence>
<organism evidence="1 2">
    <name type="scientific">Sphaerulina musiva (strain SO2202)</name>
    <name type="common">Poplar stem canker fungus</name>
    <name type="synonym">Septoria musiva</name>
    <dbReference type="NCBI Taxonomy" id="692275"/>
    <lineage>
        <taxon>Eukaryota</taxon>
        <taxon>Fungi</taxon>
        <taxon>Dikarya</taxon>
        <taxon>Ascomycota</taxon>
        <taxon>Pezizomycotina</taxon>
        <taxon>Dothideomycetes</taxon>
        <taxon>Dothideomycetidae</taxon>
        <taxon>Mycosphaerellales</taxon>
        <taxon>Mycosphaerellaceae</taxon>
        <taxon>Sphaerulina</taxon>
    </lineage>
</organism>
<dbReference type="OMA" id="PKLELMC"/>
<sequence length="240" mass="26656">MFRTFVSLQSSPEECMSGALRTRTRSTSIGIEEPLATHHILSNPKNVHVLEIQQKGRTALWCQTSRPMIGSPILILTTPKVDGEAIVAAAKLKPSTGSCKVMLGDPSRIKQTWTPINSSSSSTSSSELLSFTYEGHKYIWRKRPLIEPTNDEDDDMQQNDIELVTSSDRETVLAAYLPLRKAVSLEQIGRLDYMVDLGPKLELMCLAMVLAAHQMAVMMGGKKRRSAMRFQMMRLGDGVS</sequence>
<dbReference type="OrthoDB" id="3648425at2759"/>
<dbReference type="HOGENOM" id="CLU_1157003_0_0_1"/>
<gene>
    <name evidence="1" type="ORF">SEPMUDRAFT_150089</name>
</gene>
<keyword evidence="2" id="KW-1185">Reference proteome</keyword>